<dbReference type="EMBL" id="JAWQEG010003938">
    <property type="protein sequence ID" value="KAK3863782.1"/>
    <property type="molecule type" value="Genomic_DNA"/>
</dbReference>
<evidence type="ECO:0000313" key="2">
    <source>
        <dbReference type="EMBL" id="KAK3863782.1"/>
    </source>
</evidence>
<organism evidence="2 3">
    <name type="scientific">Petrolisthes cinctipes</name>
    <name type="common">Flat porcelain crab</name>
    <dbReference type="NCBI Taxonomy" id="88211"/>
    <lineage>
        <taxon>Eukaryota</taxon>
        <taxon>Metazoa</taxon>
        <taxon>Ecdysozoa</taxon>
        <taxon>Arthropoda</taxon>
        <taxon>Crustacea</taxon>
        <taxon>Multicrustacea</taxon>
        <taxon>Malacostraca</taxon>
        <taxon>Eumalacostraca</taxon>
        <taxon>Eucarida</taxon>
        <taxon>Decapoda</taxon>
        <taxon>Pleocyemata</taxon>
        <taxon>Anomura</taxon>
        <taxon>Galatheoidea</taxon>
        <taxon>Porcellanidae</taxon>
        <taxon>Petrolisthes</taxon>
    </lineage>
</organism>
<accession>A0AAE1K464</accession>
<reference evidence="2" key="1">
    <citation type="submission" date="2023-10" db="EMBL/GenBank/DDBJ databases">
        <title>Genome assemblies of two species of porcelain crab, Petrolisthes cinctipes and Petrolisthes manimaculis (Anomura: Porcellanidae).</title>
        <authorList>
            <person name="Angst P."/>
        </authorList>
    </citation>
    <scope>NUCLEOTIDE SEQUENCE</scope>
    <source>
        <strain evidence="2">PB745_01</strain>
        <tissue evidence="2">Gill</tissue>
    </source>
</reference>
<protein>
    <submittedName>
        <fullName evidence="2">Uncharacterized protein</fullName>
    </submittedName>
</protein>
<sequence>MFLALDPANATHTREILNKFSRSQRSIISYLETTGVGGINTLCGCGAKWPRKTSGGGRPKWPSTVALENPRAILHPPSAWLAVVNAKWIPKVCSWPVGFLGVSVRELVVVVVEEVVVAVGEVVVVVEVEVVVDLDNNLEARGTPCHAHQEMPCNFEESPFVVAPKSLPSSRASSSSSSCECEGWKS</sequence>
<name>A0AAE1K464_PETCI</name>
<keyword evidence="3" id="KW-1185">Reference proteome</keyword>
<evidence type="ECO:0000313" key="3">
    <source>
        <dbReference type="Proteomes" id="UP001286313"/>
    </source>
</evidence>
<comment type="caution">
    <text evidence="2">The sequence shown here is derived from an EMBL/GenBank/DDBJ whole genome shotgun (WGS) entry which is preliminary data.</text>
</comment>
<feature type="compositionally biased region" description="Low complexity" evidence="1">
    <location>
        <begin position="166"/>
        <end position="178"/>
    </location>
</feature>
<proteinExistence type="predicted"/>
<evidence type="ECO:0000256" key="1">
    <source>
        <dbReference type="SAM" id="MobiDB-lite"/>
    </source>
</evidence>
<dbReference type="AlphaFoldDB" id="A0AAE1K464"/>
<gene>
    <name evidence="2" type="ORF">Pcinc_030480</name>
</gene>
<dbReference type="Proteomes" id="UP001286313">
    <property type="component" value="Unassembled WGS sequence"/>
</dbReference>
<feature type="region of interest" description="Disordered" evidence="1">
    <location>
        <begin position="165"/>
        <end position="186"/>
    </location>
</feature>